<evidence type="ECO:0000256" key="5">
    <source>
        <dbReference type="ARBA" id="ARBA00022679"/>
    </source>
</evidence>
<dbReference type="NCBIfam" id="NF000812">
    <property type="entry name" value="PRK00061.1-4"/>
    <property type="match status" value="1"/>
</dbReference>
<dbReference type="STRING" id="142842.SAMN02745118_00127"/>
<evidence type="ECO:0000256" key="4">
    <source>
        <dbReference type="ARBA" id="ARBA00022619"/>
    </source>
</evidence>
<feature type="binding site" evidence="8">
    <location>
        <position position="114"/>
    </location>
    <ligand>
        <name>5-amino-6-(D-ribitylamino)uracil</name>
        <dbReference type="ChEBI" id="CHEBI:15934"/>
    </ligand>
</feature>
<evidence type="ECO:0000313" key="10">
    <source>
        <dbReference type="Proteomes" id="UP000190625"/>
    </source>
</evidence>
<dbReference type="InterPro" id="IPR036467">
    <property type="entry name" value="LS/RS_sf"/>
</dbReference>
<comment type="catalytic activity">
    <reaction evidence="6 8">
        <text>(2S)-2-hydroxy-3-oxobutyl phosphate + 5-amino-6-(D-ribitylamino)uracil = 6,7-dimethyl-8-(1-D-ribityl)lumazine + phosphate + 2 H2O + H(+)</text>
        <dbReference type="Rhea" id="RHEA:26152"/>
        <dbReference type="ChEBI" id="CHEBI:15377"/>
        <dbReference type="ChEBI" id="CHEBI:15378"/>
        <dbReference type="ChEBI" id="CHEBI:15934"/>
        <dbReference type="ChEBI" id="CHEBI:43474"/>
        <dbReference type="ChEBI" id="CHEBI:58201"/>
        <dbReference type="ChEBI" id="CHEBI:58830"/>
        <dbReference type="EC" id="2.5.1.78"/>
    </reaction>
</comment>
<dbReference type="NCBIfam" id="TIGR00114">
    <property type="entry name" value="lumazine-synth"/>
    <property type="match status" value="1"/>
</dbReference>
<evidence type="ECO:0000256" key="2">
    <source>
        <dbReference type="ARBA" id="ARBA00007424"/>
    </source>
</evidence>
<dbReference type="Pfam" id="PF00885">
    <property type="entry name" value="DMRL_synthase"/>
    <property type="match status" value="1"/>
</dbReference>
<feature type="binding site" evidence="8">
    <location>
        <begin position="86"/>
        <end position="87"/>
    </location>
    <ligand>
        <name>(2S)-2-hydroxy-3-oxobutyl phosphate</name>
        <dbReference type="ChEBI" id="CHEBI:58830"/>
    </ligand>
</feature>
<dbReference type="CDD" id="cd09209">
    <property type="entry name" value="Lumazine_synthase-I"/>
    <property type="match status" value="1"/>
</dbReference>
<evidence type="ECO:0000256" key="3">
    <source>
        <dbReference type="ARBA" id="ARBA00012664"/>
    </source>
</evidence>
<organism evidence="9 10">
    <name type="scientific">Selenihalanaerobacter shriftii</name>
    <dbReference type="NCBI Taxonomy" id="142842"/>
    <lineage>
        <taxon>Bacteria</taxon>
        <taxon>Bacillati</taxon>
        <taxon>Bacillota</taxon>
        <taxon>Clostridia</taxon>
        <taxon>Halanaerobiales</taxon>
        <taxon>Halobacteroidaceae</taxon>
        <taxon>Selenihalanaerobacter</taxon>
    </lineage>
</organism>
<dbReference type="FunFam" id="3.40.50.960:FF:000001">
    <property type="entry name" value="6,7-dimethyl-8-ribityllumazine synthase"/>
    <property type="match status" value="1"/>
</dbReference>
<feature type="binding site" evidence="8">
    <location>
        <begin position="57"/>
        <end position="59"/>
    </location>
    <ligand>
        <name>5-amino-6-(D-ribitylamino)uracil</name>
        <dbReference type="ChEBI" id="CHEBI:15934"/>
    </ligand>
</feature>
<feature type="active site" description="Proton donor" evidence="8">
    <location>
        <position position="89"/>
    </location>
</feature>
<dbReference type="EC" id="2.5.1.78" evidence="3 8"/>
<evidence type="ECO:0000313" key="9">
    <source>
        <dbReference type="EMBL" id="SJZ30853.1"/>
    </source>
</evidence>
<dbReference type="AlphaFoldDB" id="A0A1T4JL67"/>
<dbReference type="EMBL" id="FUWM01000003">
    <property type="protein sequence ID" value="SJZ30853.1"/>
    <property type="molecule type" value="Genomic_DNA"/>
</dbReference>
<dbReference type="HAMAP" id="MF_00178">
    <property type="entry name" value="Lumazine_synth"/>
    <property type="match status" value="1"/>
</dbReference>
<dbReference type="Gene3D" id="3.40.50.960">
    <property type="entry name" value="Lumazine/riboflavin synthase"/>
    <property type="match status" value="1"/>
</dbReference>
<sequence length="156" mass="16770">MNQVFEGKLVGKGLKFGIVIGRFNEFISSKLLSGALDALKRHDVAEENIDVAWVPGAFEIPLVAKKMAKSQKYDAVICLGAVIRGATPHFDYVCNEVSKGIGKVGLQEEMPIMFGVITTDTIEQAIERAGTKAGNKGWEAAMGALEMANLISNIEA</sequence>
<comment type="function">
    <text evidence="8">Catalyzes the formation of 6,7-dimethyl-8-ribityllumazine by condensation of 5-amino-6-(D-ribitylamino)uracil with 3,4-dihydroxy-2-butanone 4-phosphate. This is the penultimate step in the biosynthesis of riboflavin.</text>
</comment>
<dbReference type="SUPFAM" id="SSF52121">
    <property type="entry name" value="Lumazine synthase"/>
    <property type="match status" value="1"/>
</dbReference>
<dbReference type="Proteomes" id="UP000190625">
    <property type="component" value="Unassembled WGS sequence"/>
</dbReference>
<feature type="binding site" evidence="8">
    <location>
        <position position="23"/>
    </location>
    <ligand>
        <name>5-amino-6-(D-ribitylamino)uracil</name>
        <dbReference type="ChEBI" id="CHEBI:15934"/>
    </ligand>
</feature>
<dbReference type="PANTHER" id="PTHR21058:SF0">
    <property type="entry name" value="6,7-DIMETHYL-8-RIBITYLLUMAZINE SYNTHASE"/>
    <property type="match status" value="1"/>
</dbReference>
<feature type="binding site" evidence="8">
    <location>
        <position position="128"/>
    </location>
    <ligand>
        <name>(2S)-2-hydroxy-3-oxobutyl phosphate</name>
        <dbReference type="ChEBI" id="CHEBI:58830"/>
    </ligand>
</feature>
<dbReference type="GO" id="GO:0009231">
    <property type="term" value="P:riboflavin biosynthetic process"/>
    <property type="evidence" value="ECO:0007669"/>
    <property type="project" value="UniProtKB-UniRule"/>
</dbReference>
<accession>A0A1T4JL67</accession>
<reference evidence="10" key="1">
    <citation type="submission" date="2017-02" db="EMBL/GenBank/DDBJ databases">
        <authorList>
            <person name="Varghese N."/>
            <person name="Submissions S."/>
        </authorList>
    </citation>
    <scope>NUCLEOTIDE SEQUENCE [LARGE SCALE GENOMIC DNA]</scope>
    <source>
        <strain evidence="10">ATCC BAA-73</strain>
    </source>
</reference>
<evidence type="ECO:0000256" key="1">
    <source>
        <dbReference type="ARBA" id="ARBA00004917"/>
    </source>
</evidence>
<comment type="similarity">
    <text evidence="2 8">Belongs to the DMRL synthase family.</text>
</comment>
<evidence type="ECO:0000256" key="8">
    <source>
        <dbReference type="HAMAP-Rule" id="MF_00178"/>
    </source>
</evidence>
<proteinExistence type="inferred from homology"/>
<dbReference type="UniPathway" id="UPA00275">
    <property type="reaction ID" value="UER00404"/>
</dbReference>
<keyword evidence="4 8" id="KW-0686">Riboflavin biosynthesis</keyword>
<evidence type="ECO:0000256" key="6">
    <source>
        <dbReference type="ARBA" id="ARBA00048785"/>
    </source>
</evidence>
<dbReference type="InterPro" id="IPR034964">
    <property type="entry name" value="LS"/>
</dbReference>
<dbReference type="RefSeq" id="WP_078808663.1">
    <property type="nucleotide sequence ID" value="NZ_FUWM01000003.1"/>
</dbReference>
<name>A0A1T4JL67_9FIRM</name>
<gene>
    <name evidence="8" type="primary">ribH</name>
    <name evidence="9" type="ORF">SAMN02745118_00127</name>
</gene>
<comment type="pathway">
    <text evidence="1 8">Cofactor biosynthesis; riboflavin biosynthesis; riboflavin from 2-hydroxy-3-oxobutyl phosphate and 5-amino-6-(D-ribitylamino)uracil: step 1/2.</text>
</comment>
<feature type="binding site" evidence="8">
    <location>
        <begin position="81"/>
        <end position="83"/>
    </location>
    <ligand>
        <name>5-amino-6-(D-ribitylamino)uracil</name>
        <dbReference type="ChEBI" id="CHEBI:15934"/>
    </ligand>
</feature>
<dbReference type="GO" id="GO:0009349">
    <property type="term" value="C:riboflavin synthase complex"/>
    <property type="evidence" value="ECO:0007669"/>
    <property type="project" value="UniProtKB-UniRule"/>
</dbReference>
<keyword evidence="10" id="KW-1185">Reference proteome</keyword>
<dbReference type="GO" id="GO:0005829">
    <property type="term" value="C:cytosol"/>
    <property type="evidence" value="ECO:0007669"/>
    <property type="project" value="TreeGrafter"/>
</dbReference>
<dbReference type="InterPro" id="IPR002180">
    <property type="entry name" value="LS/RS"/>
</dbReference>
<evidence type="ECO:0000256" key="7">
    <source>
        <dbReference type="ARBA" id="ARBA00072606"/>
    </source>
</evidence>
<keyword evidence="5 8" id="KW-0808">Transferase</keyword>
<dbReference type="PANTHER" id="PTHR21058">
    <property type="entry name" value="6,7-DIMETHYL-8-RIBITYLLUMAZINE SYNTHASE DMRL SYNTHASE LUMAZINE SYNTHASE"/>
    <property type="match status" value="1"/>
</dbReference>
<dbReference type="GO" id="GO:0000906">
    <property type="term" value="F:6,7-dimethyl-8-ribityllumazine synthase activity"/>
    <property type="evidence" value="ECO:0007669"/>
    <property type="project" value="UniProtKB-UniRule"/>
</dbReference>
<dbReference type="OrthoDB" id="9809709at2"/>
<protein>
    <recommendedName>
        <fullName evidence="7 8">6,7-dimethyl-8-ribityllumazine synthase</fullName>
        <shortName evidence="8">DMRL synthase</shortName>
        <shortName evidence="8">LS</shortName>
        <shortName evidence="8">Lumazine synthase</shortName>
        <ecNumber evidence="3 8">2.5.1.78</ecNumber>
    </recommendedName>
</protein>